<dbReference type="InterPro" id="IPR025591">
    <property type="entry name" value="RloB"/>
</dbReference>
<accession>A0A3N0ECH5</accession>
<protein>
    <submittedName>
        <fullName evidence="1">RloB domain-containing protein</fullName>
    </submittedName>
</protein>
<comment type="caution">
    <text evidence="1">The sequence shown here is derived from an EMBL/GenBank/DDBJ whole genome shotgun (WGS) entry which is preliminary data.</text>
</comment>
<gene>
    <name evidence="1" type="ORF">EFW17_08680</name>
</gene>
<keyword evidence="2" id="KW-1185">Reference proteome</keyword>
<evidence type="ECO:0000313" key="1">
    <source>
        <dbReference type="EMBL" id="RNL85540.1"/>
    </source>
</evidence>
<sequence length="206" mass="23557">MAAKSKRASLAPKTRRRAERKRYLVFCEDENAGRRYFGGLGAELRVPMRVPKVHGEALGLVRAAVKRARNPSRRDQGREFDEVWCVMDVEAPKPQPALGDALELAERNGINCALTNPCFEFWLLLHQRNHEGYLTTEKAESMMRGLGCCYTRGKDFTYEHFTGEQRFAAIQRAERLAELFEIGDDPRRHNPSTSVHLLVRELLRSA</sequence>
<dbReference type="RefSeq" id="WP_123200797.1">
    <property type="nucleotide sequence ID" value="NZ_RJMB01000006.1"/>
</dbReference>
<dbReference type="AlphaFoldDB" id="A0A3N0ECH5"/>
<proteinExistence type="predicted"/>
<evidence type="ECO:0000313" key="2">
    <source>
        <dbReference type="Proteomes" id="UP000269198"/>
    </source>
</evidence>
<reference evidence="1 2" key="1">
    <citation type="submission" date="2018-11" db="EMBL/GenBank/DDBJ databases">
        <title>The genome draft of YIM 96095.</title>
        <authorList>
            <person name="Tang S.-K."/>
            <person name="Chunyu W.-X."/>
            <person name="Feng Y.-Z."/>
        </authorList>
    </citation>
    <scope>NUCLEOTIDE SEQUENCE [LARGE SCALE GENOMIC DNA]</scope>
    <source>
        <strain evidence="1 2">YIM 96095</strain>
    </source>
</reference>
<dbReference type="OrthoDB" id="9796523at2"/>
<name>A0A3N0ECH5_9ACTN</name>
<organism evidence="1 2">
    <name type="scientific">Halostreptopolyspora alba</name>
    <dbReference type="NCBI Taxonomy" id="2487137"/>
    <lineage>
        <taxon>Bacteria</taxon>
        <taxon>Bacillati</taxon>
        <taxon>Actinomycetota</taxon>
        <taxon>Actinomycetes</taxon>
        <taxon>Streptosporangiales</taxon>
        <taxon>Nocardiopsidaceae</taxon>
        <taxon>Halostreptopolyspora</taxon>
    </lineage>
</organism>
<dbReference type="Proteomes" id="UP000269198">
    <property type="component" value="Unassembled WGS sequence"/>
</dbReference>
<dbReference type="Pfam" id="PF13707">
    <property type="entry name" value="RloB"/>
    <property type="match status" value="1"/>
</dbReference>
<dbReference type="EMBL" id="RJMB01000006">
    <property type="protein sequence ID" value="RNL85540.1"/>
    <property type="molecule type" value="Genomic_DNA"/>
</dbReference>